<dbReference type="OrthoDB" id="9801945at2"/>
<dbReference type="EMBL" id="ASGY01000192">
    <property type="protein sequence ID" value="KGE65313.1"/>
    <property type="molecule type" value="Genomic_DNA"/>
</dbReference>
<dbReference type="RefSeq" id="WP_038849961.1">
    <property type="nucleotide sequence ID" value="NZ_ASGY01000192.1"/>
</dbReference>
<dbReference type="PANTHER" id="PTHR33359">
    <property type="entry name" value="MOLYBDOPTERIN SYNTHASE SULFUR CARRIER SUBUNIT"/>
    <property type="match status" value="1"/>
</dbReference>
<evidence type="ECO:0000313" key="5">
    <source>
        <dbReference type="Proteomes" id="UP000030060"/>
    </source>
</evidence>
<dbReference type="Proteomes" id="UP000030060">
    <property type="component" value="Unassembled WGS sequence"/>
</dbReference>
<dbReference type="AlphaFoldDB" id="A0A0A1YTQ6"/>
<dbReference type="PANTHER" id="PTHR33359:SF1">
    <property type="entry name" value="MOLYBDOPTERIN SYNTHASE SULFUR CARRIER SUBUNIT"/>
    <property type="match status" value="1"/>
</dbReference>
<dbReference type="Pfam" id="PF02597">
    <property type="entry name" value="ThiS"/>
    <property type="match status" value="1"/>
</dbReference>
<dbReference type="GO" id="GO:0000166">
    <property type="term" value="F:nucleotide binding"/>
    <property type="evidence" value="ECO:0007669"/>
    <property type="project" value="UniProtKB-KW"/>
</dbReference>
<sequence length="80" mass="8577">MSINVLFFARYAEAVGFDSLEVEGDFATVDAVRLALASDPEFAVLNETSLMCARNEELCSLDEPVQAGDEVAFFPPVTGG</sequence>
<dbReference type="InterPro" id="IPR044672">
    <property type="entry name" value="MOCS2A"/>
</dbReference>
<dbReference type="NCBIfam" id="TIGR01682">
    <property type="entry name" value="moaD"/>
    <property type="match status" value="1"/>
</dbReference>
<dbReference type="InterPro" id="IPR003749">
    <property type="entry name" value="ThiS/MoaD-like"/>
</dbReference>
<protein>
    <recommendedName>
        <fullName evidence="3">Molybdopterin synthase sulfur carrier subunit</fullName>
    </recommendedName>
</protein>
<name>A0A0A1YTQ6_PSEFL</name>
<comment type="similarity">
    <text evidence="2">Belongs to the MoaD family.</text>
</comment>
<dbReference type="CDD" id="cd00754">
    <property type="entry name" value="Ubl_MoaD"/>
    <property type="match status" value="1"/>
</dbReference>
<proteinExistence type="inferred from homology"/>
<organism evidence="4 5">
    <name type="scientific">Pseudomonas fluorescens LMG 5329</name>
    <dbReference type="NCBI Taxonomy" id="1324332"/>
    <lineage>
        <taxon>Bacteria</taxon>
        <taxon>Pseudomonadati</taxon>
        <taxon>Pseudomonadota</taxon>
        <taxon>Gammaproteobacteria</taxon>
        <taxon>Pseudomonadales</taxon>
        <taxon>Pseudomonadaceae</taxon>
        <taxon>Pseudomonas</taxon>
    </lineage>
</organism>
<dbReference type="GO" id="GO:0006777">
    <property type="term" value="P:Mo-molybdopterin cofactor biosynthetic process"/>
    <property type="evidence" value="ECO:0007669"/>
    <property type="project" value="InterPro"/>
</dbReference>
<evidence type="ECO:0000256" key="3">
    <source>
        <dbReference type="ARBA" id="ARBA00024247"/>
    </source>
</evidence>
<dbReference type="SUPFAM" id="SSF54285">
    <property type="entry name" value="MoaD/ThiS"/>
    <property type="match status" value="1"/>
</dbReference>
<dbReference type="InterPro" id="IPR012675">
    <property type="entry name" value="Beta-grasp_dom_sf"/>
</dbReference>
<evidence type="ECO:0000313" key="4">
    <source>
        <dbReference type="EMBL" id="KGE65313.1"/>
    </source>
</evidence>
<reference evidence="4 5" key="1">
    <citation type="journal article" date="2013" name="Genome Announc.">
        <title>Draft Genome Sequence of Pseudomonas fluorescens LMG 5329, a White Line-Inducing Principle-Producing Bioindicator for the Mushroom Pathogen Pseudomonas tolaasii.</title>
        <authorList>
            <person name="Ghequire M.G."/>
            <person name="Rokni-Zadeh H."/>
            <person name="Zarrineh P."/>
            <person name="De Mot R."/>
        </authorList>
    </citation>
    <scope>NUCLEOTIDE SEQUENCE [LARGE SCALE GENOMIC DNA]</scope>
    <source>
        <strain evidence="4 5">LMG 5329</strain>
    </source>
</reference>
<dbReference type="GO" id="GO:1990133">
    <property type="term" value="C:molybdopterin adenylyltransferase complex"/>
    <property type="evidence" value="ECO:0007669"/>
    <property type="project" value="TreeGrafter"/>
</dbReference>
<keyword evidence="1" id="KW-0547">Nucleotide-binding</keyword>
<evidence type="ECO:0000256" key="2">
    <source>
        <dbReference type="ARBA" id="ARBA00024200"/>
    </source>
</evidence>
<evidence type="ECO:0000256" key="1">
    <source>
        <dbReference type="ARBA" id="ARBA00022741"/>
    </source>
</evidence>
<accession>A0A0A1YTQ6</accession>
<gene>
    <name evidence="4" type="ORF">K814_0124820</name>
</gene>
<dbReference type="Gene3D" id="3.10.20.30">
    <property type="match status" value="1"/>
</dbReference>
<comment type="caution">
    <text evidence="4">The sequence shown here is derived from an EMBL/GenBank/DDBJ whole genome shotgun (WGS) entry which is preliminary data.</text>
</comment>
<dbReference type="InterPro" id="IPR016155">
    <property type="entry name" value="Mopterin_synth/thiamin_S_b"/>
</dbReference>